<keyword evidence="4" id="KW-0325">Glycoprotein</keyword>
<dbReference type="InterPro" id="IPR015883">
    <property type="entry name" value="Glyco_hydro_20_cat"/>
</dbReference>
<comment type="similarity">
    <text evidence="2 6">Belongs to the glycosyl hydrolase 20 family.</text>
</comment>
<dbReference type="AlphaFoldDB" id="A0AAD1X6W3"/>
<dbReference type="GO" id="GO:0005975">
    <property type="term" value="P:carbohydrate metabolic process"/>
    <property type="evidence" value="ECO:0007669"/>
    <property type="project" value="InterPro"/>
</dbReference>
<evidence type="ECO:0000256" key="6">
    <source>
        <dbReference type="PIRNR" id="PIRNR001093"/>
    </source>
</evidence>
<evidence type="ECO:0000256" key="2">
    <source>
        <dbReference type="ARBA" id="ARBA00006285"/>
    </source>
</evidence>
<dbReference type="EMBL" id="CAMPGE010004182">
    <property type="protein sequence ID" value="CAI2363029.1"/>
    <property type="molecule type" value="Genomic_DNA"/>
</dbReference>
<dbReference type="Gene3D" id="3.20.20.80">
    <property type="entry name" value="Glycosidases"/>
    <property type="match status" value="1"/>
</dbReference>
<keyword evidence="11" id="KW-1185">Reference proteome</keyword>
<dbReference type="GO" id="GO:0016020">
    <property type="term" value="C:membrane"/>
    <property type="evidence" value="ECO:0007669"/>
    <property type="project" value="TreeGrafter"/>
</dbReference>
<keyword evidence="3 6" id="KW-0378">Hydrolase</keyword>
<dbReference type="InterPro" id="IPR029018">
    <property type="entry name" value="Hex-like_dom2"/>
</dbReference>
<dbReference type="GO" id="GO:0030203">
    <property type="term" value="P:glycosaminoglycan metabolic process"/>
    <property type="evidence" value="ECO:0007669"/>
    <property type="project" value="TreeGrafter"/>
</dbReference>
<evidence type="ECO:0000259" key="8">
    <source>
        <dbReference type="Pfam" id="PF00728"/>
    </source>
</evidence>
<dbReference type="GO" id="GO:0004563">
    <property type="term" value="F:beta-N-acetylhexosaminidase activity"/>
    <property type="evidence" value="ECO:0007669"/>
    <property type="project" value="UniProtKB-EC"/>
</dbReference>
<evidence type="ECO:0000313" key="10">
    <source>
        <dbReference type="EMBL" id="CAI2363029.1"/>
    </source>
</evidence>
<evidence type="ECO:0000259" key="9">
    <source>
        <dbReference type="Pfam" id="PF14845"/>
    </source>
</evidence>
<feature type="chain" id="PRO_5042202703" description="Beta-hexosaminidase" evidence="7">
    <location>
        <begin position="20"/>
        <end position="558"/>
    </location>
</feature>
<comment type="catalytic activity">
    <reaction evidence="1 6">
        <text>Hydrolysis of terminal non-reducing N-acetyl-D-hexosamine residues in N-acetyl-beta-D-hexosaminides.</text>
        <dbReference type="EC" id="3.2.1.52"/>
    </reaction>
</comment>
<evidence type="ECO:0000256" key="5">
    <source>
        <dbReference type="ARBA" id="ARBA00023295"/>
    </source>
</evidence>
<dbReference type="PANTHER" id="PTHR22600:SF21">
    <property type="entry name" value="BETA-HEXOSAMINIDASE A"/>
    <property type="match status" value="1"/>
</dbReference>
<feature type="signal peptide" evidence="7">
    <location>
        <begin position="1"/>
        <end position="19"/>
    </location>
</feature>
<evidence type="ECO:0000256" key="4">
    <source>
        <dbReference type="ARBA" id="ARBA00023180"/>
    </source>
</evidence>
<accession>A0AAD1X6W3</accession>
<evidence type="ECO:0000313" key="11">
    <source>
        <dbReference type="Proteomes" id="UP001295684"/>
    </source>
</evidence>
<evidence type="ECO:0000256" key="3">
    <source>
        <dbReference type="ARBA" id="ARBA00022801"/>
    </source>
</evidence>
<dbReference type="Gene3D" id="3.30.379.10">
    <property type="entry name" value="Chitobiase/beta-hexosaminidase domain 2-like"/>
    <property type="match status" value="1"/>
</dbReference>
<feature type="domain" description="Beta-hexosaminidase eukaryotic type N-terminal" evidence="9">
    <location>
        <begin position="45"/>
        <end position="157"/>
    </location>
</feature>
<dbReference type="InterPro" id="IPR017853">
    <property type="entry name" value="GH"/>
</dbReference>
<keyword evidence="7" id="KW-0732">Signal</keyword>
<gene>
    <name evidence="10" type="ORF">ECRASSUSDP1_LOCUS4359</name>
</gene>
<reference evidence="10" key="1">
    <citation type="submission" date="2023-07" db="EMBL/GenBank/DDBJ databases">
        <authorList>
            <consortium name="AG Swart"/>
            <person name="Singh M."/>
            <person name="Singh A."/>
            <person name="Seah K."/>
            <person name="Emmerich C."/>
        </authorList>
    </citation>
    <scope>NUCLEOTIDE SEQUENCE</scope>
    <source>
        <strain evidence="10">DP1</strain>
    </source>
</reference>
<dbReference type="SUPFAM" id="SSF55545">
    <property type="entry name" value="beta-N-acetylhexosaminidase-like domain"/>
    <property type="match status" value="1"/>
</dbReference>
<name>A0AAD1X6W3_EUPCR</name>
<dbReference type="SUPFAM" id="SSF51445">
    <property type="entry name" value="(Trans)glycosidases"/>
    <property type="match status" value="1"/>
</dbReference>
<sequence length="558" mass="64629">MAYLGQTLVILLAISLCWGKYEILNNQASENVYRSDNPKGPIVTPQPHYLKNQEKHVKFHECKVKFKYDNDMLDEIIGVYKDISFGKGYSERCTEASGGKDIQVEIKFDSKDKTYLPKGFESQHEAYSLHVDGKGNTKIEAKHYPGVVRGLDSFSQLMTRTKENESEYMMEYLPIEIKDEPSYPYRGVMLDTSREYFFPETIKQILDSMLISRLNVFHWHLMDDDSFPLYLESYPDMTNYTAFSPEEIYTPKTIKDIVKYAKVRGIKVIPGINGPGHVNILGNYPKLSSIISCYRKPVVNGLAYGSPHGGIINPLEEDSYDFYTNMMKDIHASFECEYCHNGGIVPEFNCWNSSQEIQDFLHQGGYHQNDLTQIFFSKRKEKAQDSAGHQMTNIYWYQSNGIKYQEDDILQYWEMGGKIDREFAKYPKNKFILSTSEMNINCGYLTPFGQNSQICFSPMSPDSYVRFPSMSQESKKQVLGVEILAWNQMSNEFDLLTKLNPHSGASSMIFWNSDYELKGGYMKERLMRLQYRLKRYGIPTSKVSMRYCEEHTHHCFGI</sequence>
<comment type="caution">
    <text evidence="10">The sequence shown here is derived from an EMBL/GenBank/DDBJ whole genome shotgun (WGS) entry which is preliminary data.</text>
</comment>
<protein>
    <recommendedName>
        <fullName evidence="6">Beta-hexosaminidase</fullName>
        <ecNumber evidence="6">3.2.1.52</ecNumber>
    </recommendedName>
</protein>
<evidence type="ECO:0000256" key="1">
    <source>
        <dbReference type="ARBA" id="ARBA00001231"/>
    </source>
</evidence>
<evidence type="ECO:0000256" key="7">
    <source>
        <dbReference type="SAM" id="SignalP"/>
    </source>
</evidence>
<dbReference type="Pfam" id="PF14845">
    <property type="entry name" value="Glycohydro_20b2"/>
    <property type="match status" value="1"/>
</dbReference>
<dbReference type="Proteomes" id="UP001295684">
    <property type="component" value="Unassembled WGS sequence"/>
</dbReference>
<feature type="domain" description="Glycoside hydrolase family 20 catalytic" evidence="8">
    <location>
        <begin position="183"/>
        <end position="512"/>
    </location>
</feature>
<dbReference type="PANTHER" id="PTHR22600">
    <property type="entry name" value="BETA-HEXOSAMINIDASE"/>
    <property type="match status" value="1"/>
</dbReference>
<dbReference type="InterPro" id="IPR029019">
    <property type="entry name" value="HEX_eukaryotic_N"/>
</dbReference>
<dbReference type="Pfam" id="PF00728">
    <property type="entry name" value="Glyco_hydro_20"/>
    <property type="match status" value="1"/>
</dbReference>
<organism evidence="10 11">
    <name type="scientific">Euplotes crassus</name>
    <dbReference type="NCBI Taxonomy" id="5936"/>
    <lineage>
        <taxon>Eukaryota</taxon>
        <taxon>Sar</taxon>
        <taxon>Alveolata</taxon>
        <taxon>Ciliophora</taxon>
        <taxon>Intramacronucleata</taxon>
        <taxon>Spirotrichea</taxon>
        <taxon>Hypotrichia</taxon>
        <taxon>Euplotida</taxon>
        <taxon>Euplotidae</taxon>
        <taxon>Moneuplotes</taxon>
    </lineage>
</organism>
<proteinExistence type="inferred from homology"/>
<dbReference type="InterPro" id="IPR025705">
    <property type="entry name" value="Beta_hexosaminidase_sua/sub"/>
</dbReference>
<keyword evidence="5 6" id="KW-0326">Glycosidase</keyword>
<dbReference type="PRINTS" id="PR00738">
    <property type="entry name" value="GLHYDRLASE20"/>
</dbReference>
<dbReference type="PIRSF" id="PIRSF001093">
    <property type="entry name" value="B-hxosamndse_ab_euk"/>
    <property type="match status" value="1"/>
</dbReference>
<dbReference type="EC" id="3.2.1.52" evidence="6"/>